<keyword evidence="4" id="KW-1185">Reference proteome</keyword>
<proteinExistence type="predicted"/>
<feature type="compositionally biased region" description="Low complexity" evidence="1">
    <location>
        <begin position="352"/>
        <end position="370"/>
    </location>
</feature>
<dbReference type="OrthoDB" id="3994751at2759"/>
<feature type="region of interest" description="Disordered" evidence="1">
    <location>
        <begin position="348"/>
        <end position="370"/>
    </location>
</feature>
<sequence length="652" mass="71678">MAFPIPATALYYAVILIISVFVTIDFDYLSIGPVLEPIVGFLRTEEEEVKTGLSKLADSTTDIILSTKENTQWALRKVTHYYANQNSYTTNAIDYMKPHYQKAVDFTIPYYSKTASFVTPYLKQLQNVLLSYLTIAKEFLLPYVYQIKAIILPYTTSVSNAAKGFYSDAQTKAQPFVAATDICFNKYIDICKPWVNNAINFFSYYYTLLSQKAVDYYSKYLVSFGSLIADTYSPFFTDVKDIYEDKLSPTFKKHEDTLGLAIGVISVCFIIPKVVAPILVYFTKDVHNLSQAINGRYQEDAEDFTEELISENGSAGFDNLRYESGGFDDGSAALDASVLDSVRASKGSASCRSSGQQNNNQGSNRTTNNSEFEQHQVRDIEHIFGELSSQQQSQQQQQYQHEQREWEQRRQKESDTEEAGLQKEGSQEDLNEIIIGSASYEITSDILSSQDPMSARVTESLKISSSLSSPVIVPLSGSLEISSNSPSIAGSGLIEKSDGTGPGAIDADDNNFNSASYMGGVSTTNSSSHSDSLAEPSSQPATLPLNERMDTFNILFNSPQRLTRSSTSVSNLSVRSGSNMLGLIPSNLFPVTSSPKPVAAMISETNVYNTEKISYDTGASSAQYLSDISAGKISPRFIHSSGSGDSHSSIEV</sequence>
<evidence type="ECO:0000256" key="1">
    <source>
        <dbReference type="SAM" id="MobiDB-lite"/>
    </source>
</evidence>
<feature type="region of interest" description="Disordered" evidence="1">
    <location>
        <begin position="516"/>
        <end position="544"/>
    </location>
</feature>
<protein>
    <submittedName>
        <fullName evidence="3">Uncharacterized protein</fullName>
    </submittedName>
</protein>
<evidence type="ECO:0000313" key="4">
    <source>
        <dbReference type="Proteomes" id="UP000094801"/>
    </source>
</evidence>
<name>A0A1E4T6G8_9ASCO</name>
<gene>
    <name evidence="3" type="ORF">CANARDRAFT_26756</name>
</gene>
<dbReference type="AlphaFoldDB" id="A0A1E4T6G8"/>
<keyword evidence="2" id="KW-0812">Transmembrane</keyword>
<evidence type="ECO:0000256" key="2">
    <source>
        <dbReference type="SAM" id="Phobius"/>
    </source>
</evidence>
<keyword evidence="2" id="KW-1133">Transmembrane helix</keyword>
<feature type="compositionally biased region" description="Low complexity" evidence="1">
    <location>
        <begin position="388"/>
        <end position="400"/>
    </location>
</feature>
<feature type="region of interest" description="Disordered" evidence="1">
    <location>
        <begin position="387"/>
        <end position="430"/>
    </location>
</feature>
<feature type="compositionally biased region" description="Basic and acidic residues" evidence="1">
    <location>
        <begin position="401"/>
        <end position="414"/>
    </location>
</feature>
<keyword evidence="2" id="KW-0472">Membrane</keyword>
<evidence type="ECO:0000313" key="3">
    <source>
        <dbReference type="EMBL" id="ODV87353.1"/>
    </source>
</evidence>
<feature type="region of interest" description="Disordered" evidence="1">
    <location>
        <begin position="492"/>
        <end position="511"/>
    </location>
</feature>
<organism evidence="3 4">
    <name type="scientific">[Candida] arabinofermentans NRRL YB-2248</name>
    <dbReference type="NCBI Taxonomy" id="983967"/>
    <lineage>
        <taxon>Eukaryota</taxon>
        <taxon>Fungi</taxon>
        <taxon>Dikarya</taxon>
        <taxon>Ascomycota</taxon>
        <taxon>Saccharomycotina</taxon>
        <taxon>Pichiomycetes</taxon>
        <taxon>Pichiales</taxon>
        <taxon>Pichiaceae</taxon>
        <taxon>Ogataea</taxon>
        <taxon>Ogataea/Candida clade</taxon>
    </lineage>
</organism>
<feature type="compositionally biased region" description="Low complexity" evidence="1">
    <location>
        <begin position="522"/>
        <end position="531"/>
    </location>
</feature>
<reference evidence="4" key="1">
    <citation type="submission" date="2016-04" db="EMBL/GenBank/DDBJ databases">
        <title>Comparative genomics of biotechnologically important yeasts.</title>
        <authorList>
            <consortium name="DOE Joint Genome Institute"/>
            <person name="Riley R."/>
            <person name="Haridas S."/>
            <person name="Wolfe K.H."/>
            <person name="Lopes M.R."/>
            <person name="Hittinger C.T."/>
            <person name="Goker M."/>
            <person name="Salamov A."/>
            <person name="Wisecaver J."/>
            <person name="Long T.M."/>
            <person name="Aerts A.L."/>
            <person name="Barry K."/>
            <person name="Choi C."/>
            <person name="Clum A."/>
            <person name="Coughlan A.Y."/>
            <person name="Deshpande S."/>
            <person name="Douglass A.P."/>
            <person name="Hanson S.J."/>
            <person name="Klenk H.-P."/>
            <person name="Labutti K."/>
            <person name="Lapidus A."/>
            <person name="Lindquist E."/>
            <person name="Lipzen A."/>
            <person name="Meier-Kolthoff J.P."/>
            <person name="Ohm R.A."/>
            <person name="Otillar R.P."/>
            <person name="Pangilinan J."/>
            <person name="Peng Y."/>
            <person name="Rokas A."/>
            <person name="Rosa C.A."/>
            <person name="Scheuner C."/>
            <person name="Sibirny A.A."/>
            <person name="Slot J.C."/>
            <person name="Stielow J.B."/>
            <person name="Sun H."/>
            <person name="Kurtzman C.P."/>
            <person name="Blackwell M."/>
            <person name="Grigoriev I.V."/>
            <person name="Jeffries T.W."/>
        </authorList>
    </citation>
    <scope>NUCLEOTIDE SEQUENCE [LARGE SCALE GENOMIC DNA]</scope>
    <source>
        <strain evidence="4">NRRL YB-2248</strain>
    </source>
</reference>
<dbReference type="Proteomes" id="UP000094801">
    <property type="component" value="Unassembled WGS sequence"/>
</dbReference>
<feature type="transmembrane region" description="Helical" evidence="2">
    <location>
        <begin position="6"/>
        <end position="24"/>
    </location>
</feature>
<accession>A0A1E4T6G8</accession>
<dbReference type="EMBL" id="KV453848">
    <property type="protein sequence ID" value="ODV87353.1"/>
    <property type="molecule type" value="Genomic_DNA"/>
</dbReference>